<dbReference type="RefSeq" id="WP_253579460.1">
    <property type="nucleotide sequence ID" value="NZ_JAMFTQ010000020.1"/>
</dbReference>
<name>A0ABT1G4S0_9CORY</name>
<dbReference type="InterPro" id="IPR038570">
    <property type="entry name" value="HicA_sf"/>
</dbReference>
<evidence type="ECO:0000313" key="2">
    <source>
        <dbReference type="Proteomes" id="UP001204000"/>
    </source>
</evidence>
<gene>
    <name evidence="1" type="ORF">M5J20_10765</name>
</gene>
<organism evidence="1 2">
    <name type="scientific">Corynebacterium stercoris</name>
    <dbReference type="NCBI Taxonomy" id="2943490"/>
    <lineage>
        <taxon>Bacteria</taxon>
        <taxon>Bacillati</taxon>
        <taxon>Actinomycetota</taxon>
        <taxon>Actinomycetes</taxon>
        <taxon>Mycobacteriales</taxon>
        <taxon>Corynebacteriaceae</taxon>
        <taxon>Corynebacterium</taxon>
    </lineage>
</organism>
<reference evidence="1" key="1">
    <citation type="submission" date="2022-05" db="EMBL/GenBank/DDBJ databases">
        <title>Corynebacterium sp. TA-R-1 sp. nov., isolated from human feces.</title>
        <authorList>
            <person name="Shamsuzzaman M."/>
            <person name="Dahal R.H."/>
        </authorList>
    </citation>
    <scope>NUCLEOTIDE SEQUENCE</scope>
    <source>
        <strain evidence="1">TA-R-1</strain>
    </source>
</reference>
<sequence>MKKIARFAKATGQELKIKEGASHTRVWVGTEYTTVPRHSEIPNKLAAKIYKQVGME</sequence>
<evidence type="ECO:0000313" key="1">
    <source>
        <dbReference type="EMBL" id="MCP1388655.1"/>
    </source>
</evidence>
<proteinExistence type="predicted"/>
<dbReference type="Proteomes" id="UP001204000">
    <property type="component" value="Unassembled WGS sequence"/>
</dbReference>
<keyword evidence="2" id="KW-1185">Reference proteome</keyword>
<dbReference type="EMBL" id="JAMFTQ010000020">
    <property type="protein sequence ID" value="MCP1388655.1"/>
    <property type="molecule type" value="Genomic_DNA"/>
</dbReference>
<dbReference type="Gene3D" id="3.30.920.30">
    <property type="entry name" value="Hypothetical protein"/>
    <property type="match status" value="1"/>
</dbReference>
<protein>
    <submittedName>
        <fullName evidence="1">Toxin HicA</fullName>
    </submittedName>
</protein>
<comment type="caution">
    <text evidence="1">The sequence shown here is derived from an EMBL/GenBank/DDBJ whole genome shotgun (WGS) entry which is preliminary data.</text>
</comment>
<accession>A0ABT1G4S0</accession>